<gene>
    <name evidence="2" type="ORF">SJAV_11390</name>
</gene>
<reference evidence="2" key="1">
    <citation type="submission" date="2024-03" db="EMBL/GenBank/DDBJ databases">
        <title>Complete genome sequence of Sulfurisphaera javensis strain KD-1.</title>
        <authorList>
            <person name="Sakai H."/>
            <person name="Nur N."/>
            <person name="Suwanto A."/>
            <person name="Kurosawa N."/>
        </authorList>
    </citation>
    <scope>NUCLEOTIDE SEQUENCE</scope>
    <source>
        <strain evidence="2">KD-1</strain>
    </source>
</reference>
<organism evidence="2">
    <name type="scientific">Sulfurisphaera javensis</name>
    <dbReference type="NCBI Taxonomy" id="2049879"/>
    <lineage>
        <taxon>Archaea</taxon>
        <taxon>Thermoproteota</taxon>
        <taxon>Thermoprotei</taxon>
        <taxon>Sulfolobales</taxon>
        <taxon>Sulfolobaceae</taxon>
        <taxon>Sulfurisphaera</taxon>
    </lineage>
</organism>
<evidence type="ECO:0000313" key="2">
    <source>
        <dbReference type="EMBL" id="BFH73195.1"/>
    </source>
</evidence>
<evidence type="ECO:0000259" key="1">
    <source>
        <dbReference type="Pfam" id="PF04967"/>
    </source>
</evidence>
<dbReference type="Pfam" id="PF04967">
    <property type="entry name" value="HTH_10"/>
    <property type="match status" value="1"/>
</dbReference>
<feature type="domain" description="HTH bat-type" evidence="1">
    <location>
        <begin position="135"/>
        <end position="186"/>
    </location>
</feature>
<dbReference type="KEGG" id="sjv:SJAV_11390"/>
<dbReference type="PANTHER" id="PTHR34236:SF1">
    <property type="entry name" value="DIMETHYL SULFOXIDE REDUCTASE TRANSCRIPTIONAL ACTIVATOR"/>
    <property type="match status" value="1"/>
</dbReference>
<accession>A0AAT9GQS1</accession>
<dbReference type="InterPro" id="IPR007050">
    <property type="entry name" value="HTH_bacterioopsin"/>
</dbReference>
<protein>
    <submittedName>
        <fullName evidence="2">Helix-turn-helix domain-containing protein</fullName>
    </submittedName>
</protein>
<dbReference type="EMBL" id="AP031322">
    <property type="protein sequence ID" value="BFH73195.1"/>
    <property type="molecule type" value="Genomic_DNA"/>
</dbReference>
<dbReference type="AlphaFoldDB" id="A0AAT9GQS1"/>
<sequence length="194" mass="22429">MFGMLLHVTLKTPLEDWISINDWYNSSVTILDIRQDREGYRILVEYKGKEKQFLSSFTRVSKNSYLGTMQVNSKIISILSKYTITQGNILPDSIVWTVIVDGYQELKRLLKEFVDMKIDVKVLKVVKAKTDSIVTARQEQIVKIALEAGFYDFPRRITLTQLAEKLNISSSTLAEILRRAEKNIIEAYFKERGL</sequence>
<proteinExistence type="predicted"/>
<dbReference type="PANTHER" id="PTHR34236">
    <property type="entry name" value="DIMETHYL SULFOXIDE REDUCTASE TRANSCRIPTIONAL ACTIVATOR"/>
    <property type="match status" value="1"/>
</dbReference>
<name>A0AAT9GQS1_9CREN</name>